<keyword evidence="5" id="KW-0342">GTP-binding</keyword>
<dbReference type="SUPFAM" id="SSF52156">
    <property type="entry name" value="Initiation factor IF2/eIF5b, domain 3"/>
    <property type="match status" value="1"/>
</dbReference>
<dbReference type="InterPro" id="IPR009000">
    <property type="entry name" value="Transl_B-barrel_sf"/>
</dbReference>
<protein>
    <recommendedName>
        <fullName evidence="6">Tr-type G domain-containing protein</fullName>
    </recommendedName>
</protein>
<evidence type="ECO:0000256" key="1">
    <source>
        <dbReference type="ARBA" id="ARBA00007733"/>
    </source>
</evidence>
<evidence type="ECO:0000313" key="7">
    <source>
        <dbReference type="EMBL" id="PIS14673.1"/>
    </source>
</evidence>
<reference evidence="8" key="1">
    <citation type="submission" date="2017-09" db="EMBL/GenBank/DDBJ databases">
        <title>Depth-based differentiation of microbial function through sediment-hosted aquifers and enrichment of novel symbionts in the deep terrestrial subsurface.</title>
        <authorList>
            <person name="Probst A.J."/>
            <person name="Ladd B."/>
            <person name="Jarett J.K."/>
            <person name="Geller-Mcgrath D.E."/>
            <person name="Sieber C.M.K."/>
            <person name="Emerson J.B."/>
            <person name="Anantharaman K."/>
            <person name="Thomas B.C."/>
            <person name="Malmstrom R."/>
            <person name="Stieglmeier M."/>
            <person name="Klingl A."/>
            <person name="Woyke T."/>
            <person name="Ryan C.M."/>
            <person name="Banfield J.F."/>
        </authorList>
    </citation>
    <scope>NUCLEOTIDE SEQUENCE [LARGE SCALE GENOMIC DNA]</scope>
</reference>
<keyword evidence="4" id="KW-0648">Protein biosynthesis</keyword>
<dbReference type="InterPro" id="IPR000795">
    <property type="entry name" value="T_Tr_GTP-bd_dom"/>
</dbReference>
<dbReference type="PANTHER" id="PTHR43381">
    <property type="entry name" value="TRANSLATION INITIATION FACTOR IF-2-RELATED"/>
    <property type="match status" value="1"/>
</dbReference>
<organism evidence="7 8">
    <name type="scientific">Candidatus Shapirobacteria bacterium CG09_land_8_20_14_0_10_39_12</name>
    <dbReference type="NCBI Taxonomy" id="1974885"/>
    <lineage>
        <taxon>Bacteria</taxon>
        <taxon>Candidatus Shapironibacteriota</taxon>
    </lineage>
</organism>
<evidence type="ECO:0000256" key="5">
    <source>
        <dbReference type="ARBA" id="ARBA00023134"/>
    </source>
</evidence>
<dbReference type="InterPro" id="IPR036925">
    <property type="entry name" value="TIF_IF2_dom3_sf"/>
</dbReference>
<evidence type="ECO:0000256" key="4">
    <source>
        <dbReference type="ARBA" id="ARBA00022917"/>
    </source>
</evidence>
<keyword evidence="3" id="KW-0547">Nucleotide-binding</keyword>
<sequence>MSLQKKPPVVTIMGHVDHGKTTLLDFIRKTKLASKEFGEITQSIGAYQISIGNQKITFIDTPGHKAFSQMRCRGAQAADLIVLVVAANDGVMQQTKESIEIIKEAKIPFIVAINKIDLPEASVEPIKKQLSESQVFVEGYGGDVVTVPISAKTGEGVDQLLEMILLTAELQDLKADPQGIFEACVIESRADKFCGPLIDLIVKNGSLKKGDSIQIDGAIAKVKMLRDEWGKIKEIALPSDPVQVLGFSCLPKAGTKALEKEAPAEKNSEENKKTLKIILKADVLGSLEAIFGCLPKEIEVVEKSSGEITQSDIMLAKTLRAEIYGFNTPISTNIAKLAETEKVSVKSYRIIYDLLKDLEERLKAPAKDQKNYTVLGKAEILAIFEMKGEKIAGGRVLEGKINKNSPVVVEREGVELGRVKIVSLKEQKQDINEAAAPSEFGAILTGKLDFREGDMLLSVSLE</sequence>
<dbReference type="CDD" id="cd01887">
    <property type="entry name" value="IF2_eIF5B"/>
    <property type="match status" value="1"/>
</dbReference>
<dbReference type="SUPFAM" id="SSF50447">
    <property type="entry name" value="Translation proteins"/>
    <property type="match status" value="2"/>
</dbReference>
<dbReference type="Pfam" id="PF11987">
    <property type="entry name" value="IF-2"/>
    <property type="match status" value="1"/>
</dbReference>
<dbReference type="GO" id="GO:0003743">
    <property type="term" value="F:translation initiation factor activity"/>
    <property type="evidence" value="ECO:0007669"/>
    <property type="project" value="UniProtKB-KW"/>
</dbReference>
<dbReference type="InterPro" id="IPR053905">
    <property type="entry name" value="EF-G-like_DII"/>
</dbReference>
<dbReference type="FunFam" id="3.40.50.10050:FF:000001">
    <property type="entry name" value="Translation initiation factor IF-2"/>
    <property type="match status" value="1"/>
</dbReference>
<dbReference type="InterPro" id="IPR023115">
    <property type="entry name" value="TIF_IF2_dom3"/>
</dbReference>
<gene>
    <name evidence="7" type="ORF">COT64_01390</name>
</gene>
<dbReference type="PRINTS" id="PR00328">
    <property type="entry name" value="SAR1GTPBP"/>
</dbReference>
<proteinExistence type="inferred from homology"/>
<dbReference type="GO" id="GO:0005525">
    <property type="term" value="F:GTP binding"/>
    <property type="evidence" value="ECO:0007669"/>
    <property type="project" value="UniProtKB-KW"/>
</dbReference>
<evidence type="ECO:0000259" key="6">
    <source>
        <dbReference type="PROSITE" id="PS51722"/>
    </source>
</evidence>
<dbReference type="InterPro" id="IPR006689">
    <property type="entry name" value="Small_GTPase_ARF/SAR"/>
</dbReference>
<feature type="domain" description="Tr-type G" evidence="6">
    <location>
        <begin position="5"/>
        <end position="174"/>
    </location>
</feature>
<dbReference type="EMBL" id="PEZI01000031">
    <property type="protein sequence ID" value="PIS14673.1"/>
    <property type="molecule type" value="Genomic_DNA"/>
</dbReference>
<dbReference type="Pfam" id="PF22042">
    <property type="entry name" value="EF-G_D2"/>
    <property type="match status" value="1"/>
</dbReference>
<name>A0A2H0WPU1_9BACT</name>
<dbReference type="InterPro" id="IPR027417">
    <property type="entry name" value="P-loop_NTPase"/>
</dbReference>
<comment type="similarity">
    <text evidence="1">Belongs to the TRAFAC class translation factor GTPase superfamily. Classic translation factor GTPase family. IF-2 subfamily.</text>
</comment>
<dbReference type="Gene3D" id="3.40.50.10050">
    <property type="entry name" value="Translation initiation factor IF- 2, domain 3"/>
    <property type="match status" value="1"/>
</dbReference>
<dbReference type="PANTHER" id="PTHR43381:SF4">
    <property type="entry name" value="EUKARYOTIC TRANSLATION INITIATION FACTOR 5B"/>
    <property type="match status" value="1"/>
</dbReference>
<dbReference type="FunFam" id="3.40.50.300:FF:000019">
    <property type="entry name" value="Translation initiation factor IF-2"/>
    <property type="match status" value="1"/>
</dbReference>
<dbReference type="Pfam" id="PF00009">
    <property type="entry name" value="GTP_EFTU"/>
    <property type="match status" value="1"/>
</dbReference>
<dbReference type="Gene3D" id="2.40.30.10">
    <property type="entry name" value="Translation factors"/>
    <property type="match status" value="2"/>
</dbReference>
<comment type="caution">
    <text evidence="7">The sequence shown here is derived from an EMBL/GenBank/DDBJ whole genome shotgun (WGS) entry which is preliminary data.</text>
</comment>
<dbReference type="PROSITE" id="PS51722">
    <property type="entry name" value="G_TR_2"/>
    <property type="match status" value="1"/>
</dbReference>
<dbReference type="Gene3D" id="3.40.50.300">
    <property type="entry name" value="P-loop containing nucleotide triphosphate hydrolases"/>
    <property type="match status" value="1"/>
</dbReference>
<dbReference type="AlphaFoldDB" id="A0A2H0WPU1"/>
<evidence type="ECO:0000313" key="8">
    <source>
        <dbReference type="Proteomes" id="UP000230775"/>
    </source>
</evidence>
<dbReference type="SUPFAM" id="SSF52540">
    <property type="entry name" value="P-loop containing nucleoside triphosphate hydrolases"/>
    <property type="match status" value="1"/>
</dbReference>
<dbReference type="GO" id="GO:0005737">
    <property type="term" value="C:cytoplasm"/>
    <property type="evidence" value="ECO:0007669"/>
    <property type="project" value="TreeGrafter"/>
</dbReference>
<dbReference type="GO" id="GO:0003924">
    <property type="term" value="F:GTPase activity"/>
    <property type="evidence" value="ECO:0007669"/>
    <property type="project" value="InterPro"/>
</dbReference>
<dbReference type="NCBIfam" id="TIGR00231">
    <property type="entry name" value="small_GTP"/>
    <property type="match status" value="1"/>
</dbReference>
<keyword evidence="2" id="KW-0396">Initiation factor</keyword>
<dbReference type="InterPro" id="IPR005225">
    <property type="entry name" value="Small_GTP-bd"/>
</dbReference>
<accession>A0A2H0WPU1</accession>
<dbReference type="Proteomes" id="UP000230775">
    <property type="component" value="Unassembled WGS sequence"/>
</dbReference>
<evidence type="ECO:0000256" key="2">
    <source>
        <dbReference type="ARBA" id="ARBA00022540"/>
    </source>
</evidence>
<evidence type="ECO:0000256" key="3">
    <source>
        <dbReference type="ARBA" id="ARBA00022741"/>
    </source>
</evidence>
<dbReference type="InterPro" id="IPR015760">
    <property type="entry name" value="TIF_IF2"/>
</dbReference>